<dbReference type="InterPro" id="IPR025984">
    <property type="entry name" value="DCTPP"/>
</dbReference>
<dbReference type="EMBL" id="CAKOGP040000668">
    <property type="protein sequence ID" value="CAJ1937940.1"/>
    <property type="molecule type" value="Genomic_DNA"/>
</dbReference>
<dbReference type="AlphaFoldDB" id="A0AAD2CR73"/>
<feature type="compositionally biased region" description="Low complexity" evidence="1">
    <location>
        <begin position="13"/>
        <end position="27"/>
    </location>
</feature>
<accession>A0AAD2CR73</accession>
<feature type="compositionally biased region" description="Basic and acidic residues" evidence="1">
    <location>
        <begin position="144"/>
        <end position="154"/>
    </location>
</feature>
<sequence>MLFATPPKPPRPSTDSVPSSSPTSVSDHPAGQDMMKERSMPHPRSCILTVGATAGKLCMLANTHMPSDPTMTPVMDKQEELAACMSELLQALLETAKSLNLDLIRSIHNKMALNAKKYPVELCKGKAGKYTQYSNQTGITKDNQSTEDHVDDATPHSPLSFREMAEALPLLTEEIADFASARHWDQYHTPRNLVLAMLGEVGELAELVQWMGDDDSAFVEVDSKKLDKLSQELADVSIYLLRIVTECQLVSEVSQGLLSVPA</sequence>
<organism evidence="2 3">
    <name type="scientific">Cylindrotheca closterium</name>
    <dbReference type="NCBI Taxonomy" id="2856"/>
    <lineage>
        <taxon>Eukaryota</taxon>
        <taxon>Sar</taxon>
        <taxon>Stramenopiles</taxon>
        <taxon>Ochrophyta</taxon>
        <taxon>Bacillariophyta</taxon>
        <taxon>Bacillariophyceae</taxon>
        <taxon>Bacillariophycidae</taxon>
        <taxon>Bacillariales</taxon>
        <taxon>Bacillariaceae</taxon>
        <taxon>Cylindrotheca</taxon>
    </lineage>
</organism>
<evidence type="ECO:0008006" key="4">
    <source>
        <dbReference type="Google" id="ProtNLM"/>
    </source>
</evidence>
<dbReference type="Proteomes" id="UP001295423">
    <property type="component" value="Unassembled WGS sequence"/>
</dbReference>
<gene>
    <name evidence="2" type="ORF">CYCCA115_LOCUS5894</name>
</gene>
<dbReference type="CDD" id="cd11537">
    <property type="entry name" value="NTP-PPase_RS21-C6_like"/>
    <property type="match status" value="1"/>
</dbReference>
<feature type="region of interest" description="Disordered" evidence="1">
    <location>
        <begin position="136"/>
        <end position="156"/>
    </location>
</feature>
<proteinExistence type="predicted"/>
<protein>
    <recommendedName>
        <fullName evidence="4">dCTP pyrophosphatase 1</fullName>
    </recommendedName>
</protein>
<name>A0AAD2CR73_9STRA</name>
<dbReference type="GO" id="GO:0042262">
    <property type="term" value="P:DNA protection"/>
    <property type="evidence" value="ECO:0007669"/>
    <property type="project" value="TreeGrafter"/>
</dbReference>
<keyword evidence="3" id="KW-1185">Reference proteome</keyword>
<dbReference type="GO" id="GO:0047840">
    <property type="term" value="F:dCTP diphosphatase activity"/>
    <property type="evidence" value="ECO:0007669"/>
    <property type="project" value="TreeGrafter"/>
</dbReference>
<dbReference type="GO" id="GO:0006253">
    <property type="term" value="P:dCTP catabolic process"/>
    <property type="evidence" value="ECO:0007669"/>
    <property type="project" value="TreeGrafter"/>
</dbReference>
<dbReference type="PANTHER" id="PTHR46523:SF1">
    <property type="entry name" value="DCTP PYROPHOSPHATASE 1"/>
    <property type="match status" value="1"/>
</dbReference>
<feature type="compositionally biased region" description="Pro residues" evidence="1">
    <location>
        <begin position="1"/>
        <end position="12"/>
    </location>
</feature>
<dbReference type="PANTHER" id="PTHR46523">
    <property type="entry name" value="DCTP PYROPHOSPHATASE 1"/>
    <property type="match status" value="1"/>
</dbReference>
<dbReference type="Gene3D" id="1.10.287.1080">
    <property type="entry name" value="MazG-like"/>
    <property type="match status" value="2"/>
</dbReference>
<feature type="region of interest" description="Disordered" evidence="1">
    <location>
        <begin position="1"/>
        <end position="42"/>
    </location>
</feature>
<dbReference type="InterPro" id="IPR052555">
    <property type="entry name" value="dCTP_Pyrophosphatase"/>
</dbReference>
<evidence type="ECO:0000313" key="2">
    <source>
        <dbReference type="EMBL" id="CAJ1937940.1"/>
    </source>
</evidence>
<comment type="caution">
    <text evidence="2">The sequence shown here is derived from an EMBL/GenBank/DDBJ whole genome shotgun (WGS) entry which is preliminary data.</text>
</comment>
<evidence type="ECO:0000256" key="1">
    <source>
        <dbReference type="SAM" id="MobiDB-lite"/>
    </source>
</evidence>
<evidence type="ECO:0000313" key="3">
    <source>
        <dbReference type="Proteomes" id="UP001295423"/>
    </source>
</evidence>
<dbReference type="SUPFAM" id="SSF101386">
    <property type="entry name" value="all-alpha NTP pyrophosphatases"/>
    <property type="match status" value="2"/>
</dbReference>
<dbReference type="GO" id="GO:0005829">
    <property type="term" value="C:cytosol"/>
    <property type="evidence" value="ECO:0007669"/>
    <property type="project" value="TreeGrafter"/>
</dbReference>
<reference evidence="2" key="1">
    <citation type="submission" date="2023-08" db="EMBL/GenBank/DDBJ databases">
        <authorList>
            <person name="Audoor S."/>
            <person name="Bilcke G."/>
        </authorList>
    </citation>
    <scope>NUCLEOTIDE SEQUENCE</scope>
</reference>